<evidence type="ECO:0000256" key="2">
    <source>
        <dbReference type="ARBA" id="ARBA00022448"/>
    </source>
</evidence>
<comment type="similarity">
    <text evidence="1">Belongs to the ABC transporter superfamily.</text>
</comment>
<dbReference type="PROSITE" id="PS00211">
    <property type="entry name" value="ABC_TRANSPORTER_1"/>
    <property type="match status" value="1"/>
</dbReference>
<organism evidence="6 7">
    <name type="scientific">Clostridium drakei</name>
    <dbReference type="NCBI Taxonomy" id="332101"/>
    <lineage>
        <taxon>Bacteria</taxon>
        <taxon>Bacillati</taxon>
        <taxon>Bacillota</taxon>
        <taxon>Clostridia</taxon>
        <taxon>Eubacteriales</taxon>
        <taxon>Clostridiaceae</taxon>
        <taxon>Clostridium</taxon>
    </lineage>
</organism>
<keyword evidence="4 6" id="KW-0067">ATP-binding</keyword>
<feature type="domain" description="ABC transporter" evidence="5">
    <location>
        <begin position="5"/>
        <end position="233"/>
    </location>
</feature>
<dbReference type="GO" id="GO:0005524">
    <property type="term" value="F:ATP binding"/>
    <property type="evidence" value="ECO:0007669"/>
    <property type="project" value="UniProtKB-KW"/>
</dbReference>
<dbReference type="SMART" id="SM00382">
    <property type="entry name" value="AAA"/>
    <property type="match status" value="1"/>
</dbReference>
<evidence type="ECO:0000256" key="3">
    <source>
        <dbReference type="ARBA" id="ARBA00022741"/>
    </source>
</evidence>
<proteinExistence type="inferred from homology"/>
<dbReference type="Gene3D" id="3.40.50.300">
    <property type="entry name" value="P-loop containing nucleotide triphosphate hydrolases"/>
    <property type="match status" value="1"/>
</dbReference>
<keyword evidence="2" id="KW-0813">Transport</keyword>
<gene>
    <name evidence="6" type="ORF">B9W14_02590</name>
</gene>
<accession>A0A2U8DYV5</accession>
<dbReference type="InterPro" id="IPR027417">
    <property type="entry name" value="P-loop_NTPase"/>
</dbReference>
<evidence type="ECO:0000313" key="7">
    <source>
        <dbReference type="Proteomes" id="UP000244910"/>
    </source>
</evidence>
<dbReference type="InterPro" id="IPR017871">
    <property type="entry name" value="ABC_transporter-like_CS"/>
</dbReference>
<dbReference type="Proteomes" id="UP000244910">
    <property type="component" value="Chromosome"/>
</dbReference>
<dbReference type="InterPro" id="IPR003593">
    <property type="entry name" value="AAA+_ATPase"/>
</dbReference>
<dbReference type="AlphaFoldDB" id="A0A2U8DYV5"/>
<dbReference type="PROSITE" id="PS50893">
    <property type="entry name" value="ABC_TRANSPORTER_2"/>
    <property type="match status" value="1"/>
</dbReference>
<evidence type="ECO:0000313" key="6">
    <source>
        <dbReference type="EMBL" id="AWI07701.1"/>
    </source>
</evidence>
<keyword evidence="7" id="KW-1185">Reference proteome</keyword>
<dbReference type="InterPro" id="IPR003439">
    <property type="entry name" value="ABC_transporter-like_ATP-bd"/>
</dbReference>
<reference evidence="7" key="1">
    <citation type="submission" date="2017-04" db="EMBL/GenBank/DDBJ databases">
        <authorList>
            <person name="Song Y."/>
            <person name="Cho B.-K."/>
        </authorList>
    </citation>
    <scope>NUCLEOTIDE SEQUENCE [LARGE SCALE GENOMIC DNA]</scope>
    <source>
        <strain evidence="7">SL1</strain>
    </source>
</reference>
<protein>
    <submittedName>
        <fullName evidence="6">Bacitracin ABC transporter ATP-binding protein</fullName>
    </submittedName>
</protein>
<dbReference type="PANTHER" id="PTHR43335:SF4">
    <property type="entry name" value="ABC TRANSPORTER, ATP-BINDING PROTEIN"/>
    <property type="match status" value="1"/>
</dbReference>
<dbReference type="PANTHER" id="PTHR43335">
    <property type="entry name" value="ABC TRANSPORTER, ATP-BINDING PROTEIN"/>
    <property type="match status" value="1"/>
</dbReference>
<dbReference type="EMBL" id="CP020953">
    <property type="protein sequence ID" value="AWI07701.1"/>
    <property type="molecule type" value="Genomic_DNA"/>
</dbReference>
<sequence length="302" mass="33892">MNAVIQTEGLSKEYGGTYRVKDLDLKILPKEVYGFLGPNGAGKSTTMKMLLGLAHPTAGSVHILGMPFTQENRINILKNVGSLIESPSYYGHLTGRENMEVLRRLLDLPQKNIDEAVHIVRMEKQMNKKVKHYSLGMKQRLGIAMALARFPKLLILDEPTNGLDPAGIEEIRELIQELPKKYDMTVMVSSHLLSEIDQMATAIGIINQGKLVFQGKMSDLNQQRQPKLLLCTSNNCRAVNLLKQYGPNLTEKGLLLPYLDNEAIGQAVQSLCENYVQVYRVEEHQRSLEDVFLEFTGKVVTL</sequence>
<dbReference type="KEGG" id="cdrk:B9W14_02590"/>
<dbReference type="Pfam" id="PF00005">
    <property type="entry name" value="ABC_tran"/>
    <property type="match status" value="1"/>
</dbReference>
<name>A0A2U8DYV5_9CLOT</name>
<evidence type="ECO:0000256" key="1">
    <source>
        <dbReference type="ARBA" id="ARBA00005417"/>
    </source>
</evidence>
<dbReference type="RefSeq" id="WP_032079070.1">
    <property type="nucleotide sequence ID" value="NZ_CP020953.1"/>
</dbReference>
<evidence type="ECO:0000259" key="5">
    <source>
        <dbReference type="PROSITE" id="PS50893"/>
    </source>
</evidence>
<dbReference type="GO" id="GO:0016887">
    <property type="term" value="F:ATP hydrolysis activity"/>
    <property type="evidence" value="ECO:0007669"/>
    <property type="project" value="InterPro"/>
</dbReference>
<keyword evidence="3" id="KW-0547">Nucleotide-binding</keyword>
<evidence type="ECO:0000256" key="4">
    <source>
        <dbReference type="ARBA" id="ARBA00022840"/>
    </source>
</evidence>
<dbReference type="SUPFAM" id="SSF52540">
    <property type="entry name" value="P-loop containing nucleoside triphosphate hydrolases"/>
    <property type="match status" value="1"/>
</dbReference>
<dbReference type="OrthoDB" id="9809205at2"/>